<protein>
    <recommendedName>
        <fullName evidence="4">Cell shape-determining protein</fullName>
    </recommendedName>
</protein>
<feature type="transmembrane region" description="Helical" evidence="1">
    <location>
        <begin position="44"/>
        <end position="66"/>
    </location>
</feature>
<evidence type="ECO:0000256" key="1">
    <source>
        <dbReference type="SAM" id="Phobius"/>
    </source>
</evidence>
<sequence length="565" mass="63647">MNKSTAQTEPGALNKRSIGITITIVTVIFLALLLFIIMPVLSLSFISTLILIEVAAFLIMIILVIFDFKIKRVIWIPIIALLILLFQVFSSLSVFNANKYRDMIGEVKEKNFSYEMSPIDLTKLPVVDKELAQNLGEKKLGEQVALGSQVSLSEFTEIDVNGQLYWVAPLVHSGVFKWLSNREGTPGYIQISATNPQDIKLVQEVNGKKIKIKYQPQAFLGDDLHRKIYTSGFTKFGLTDFSFELDDEGKPYWVVTEYNNSIGISGSKVNGVIIVDAQTGETKEYDTNSIPKWVDIVIPADFAIKELNDWGKFVHGWWNPSDKDKLQATEGYNMIYNNGNCYYYTGLTSSGEDESTVGFILIDSRTKETTLYKISGSQETAAMASAEGKIQNLGYTSNFPILINVENEATYFMPLKDKKGLIKLYAMVNVKDYSIVGTGESLSKTKSNYLKYLKDRGDWQGLEKSGEKIIEKGTVLRIASSFIEDTTYYYIILKEKQDKIFLTSLSMSNELPLTKEGDSVEITYNKNSNSSIDLINFDNLQFTQTKGISEEKIIEEKEVLEEINE</sequence>
<feature type="transmembrane region" description="Helical" evidence="1">
    <location>
        <begin position="73"/>
        <end position="95"/>
    </location>
</feature>
<evidence type="ECO:0008006" key="4">
    <source>
        <dbReference type="Google" id="ProtNLM"/>
    </source>
</evidence>
<dbReference type="OrthoDB" id="3169575at2"/>
<comment type="caution">
    <text evidence="2">The sequence shown here is derived from an EMBL/GenBank/DDBJ whole genome shotgun (WGS) entry which is preliminary data.</text>
</comment>
<keyword evidence="1" id="KW-1133">Transmembrane helix</keyword>
<evidence type="ECO:0000313" key="2">
    <source>
        <dbReference type="EMBL" id="PRR69098.1"/>
    </source>
</evidence>
<organism evidence="2 3">
    <name type="scientific">Clostridium thermopalmarium DSM 5974</name>
    <dbReference type="NCBI Taxonomy" id="1121340"/>
    <lineage>
        <taxon>Bacteria</taxon>
        <taxon>Bacillati</taxon>
        <taxon>Bacillota</taxon>
        <taxon>Clostridia</taxon>
        <taxon>Eubacteriales</taxon>
        <taxon>Clostridiaceae</taxon>
        <taxon>Clostridium</taxon>
    </lineage>
</organism>
<dbReference type="EMBL" id="PVXN01000068">
    <property type="protein sequence ID" value="PRR69098.1"/>
    <property type="molecule type" value="Genomic_DNA"/>
</dbReference>
<reference evidence="2 3" key="1">
    <citation type="submission" date="2018-03" db="EMBL/GenBank/DDBJ databases">
        <title>Genome sequence of Clostridium thermopalmarium DSM 5974.</title>
        <authorList>
            <person name="Poehlein A."/>
            <person name="Daniel R."/>
        </authorList>
    </citation>
    <scope>NUCLEOTIDE SEQUENCE [LARGE SCALE GENOMIC DNA]</scope>
    <source>
        <strain evidence="2 3">DSM 5974</strain>
    </source>
</reference>
<keyword evidence="1" id="KW-0472">Membrane</keyword>
<evidence type="ECO:0000313" key="3">
    <source>
        <dbReference type="Proteomes" id="UP000239614"/>
    </source>
</evidence>
<dbReference type="AlphaFoldDB" id="A0A2T0AKI9"/>
<dbReference type="Proteomes" id="UP000239614">
    <property type="component" value="Unassembled WGS sequence"/>
</dbReference>
<gene>
    <name evidence="2" type="ORF">CPAL_26160</name>
</gene>
<accession>A0A2T0AKI9</accession>
<proteinExistence type="predicted"/>
<dbReference type="RefSeq" id="WP_106024792.1">
    <property type="nucleotide sequence ID" value="NZ_PVXN01000068.1"/>
</dbReference>
<feature type="transmembrane region" description="Helical" evidence="1">
    <location>
        <begin position="20"/>
        <end position="38"/>
    </location>
</feature>
<keyword evidence="1" id="KW-0812">Transmembrane</keyword>
<keyword evidence="3" id="KW-1185">Reference proteome</keyword>
<name>A0A2T0AKI9_9CLOT</name>